<evidence type="ECO:0000256" key="2">
    <source>
        <dbReference type="ARBA" id="ARBA00014173"/>
    </source>
</evidence>
<evidence type="ECO:0000256" key="8">
    <source>
        <dbReference type="SAM" id="Phobius"/>
    </source>
</evidence>
<dbReference type="InterPro" id="IPR017452">
    <property type="entry name" value="GPCR_Rhodpsn_7TM"/>
</dbReference>
<dbReference type="SUPFAM" id="SSF47933">
    <property type="entry name" value="ERP29 C domain-like"/>
    <property type="match status" value="1"/>
</dbReference>
<dbReference type="AlphaFoldDB" id="E4XS71"/>
<dbReference type="InterPro" id="IPR012883">
    <property type="entry name" value="ERp29_N"/>
</dbReference>
<accession>E4XS71</accession>
<dbReference type="GO" id="GO:0016020">
    <property type="term" value="C:membrane"/>
    <property type="evidence" value="ECO:0007669"/>
    <property type="project" value="UniProtKB-SubCell"/>
</dbReference>
<dbReference type="Pfam" id="PF00001">
    <property type="entry name" value="7tm_1"/>
    <property type="match status" value="1"/>
</dbReference>
<dbReference type="EMBL" id="FN653131">
    <property type="protein sequence ID" value="CBY12619.1"/>
    <property type="molecule type" value="Genomic_DNA"/>
</dbReference>
<feature type="transmembrane region" description="Helical" evidence="8">
    <location>
        <begin position="292"/>
        <end position="311"/>
    </location>
</feature>
<dbReference type="InParanoid" id="E4XS71"/>
<keyword evidence="5 8" id="KW-1133">Transmembrane helix</keyword>
<evidence type="ECO:0000256" key="6">
    <source>
        <dbReference type="ARBA" id="ARBA00023136"/>
    </source>
</evidence>
<keyword evidence="7" id="KW-0175">Coiled coil</keyword>
<keyword evidence="6 8" id="KW-0472">Membrane</keyword>
<dbReference type="CDD" id="cd00238">
    <property type="entry name" value="ERp29c"/>
    <property type="match status" value="1"/>
</dbReference>
<reference evidence="10" key="1">
    <citation type="journal article" date="2010" name="Science">
        <title>Plasticity of animal genome architecture unmasked by rapid evolution of a pelagic tunicate.</title>
        <authorList>
            <person name="Denoeud F."/>
            <person name="Henriet S."/>
            <person name="Mungpakdee S."/>
            <person name="Aury J.M."/>
            <person name="Da Silva C."/>
            <person name="Brinkmann H."/>
            <person name="Mikhaleva J."/>
            <person name="Olsen L.C."/>
            <person name="Jubin C."/>
            <person name="Canestro C."/>
            <person name="Bouquet J.M."/>
            <person name="Danks G."/>
            <person name="Poulain J."/>
            <person name="Campsteijn C."/>
            <person name="Adamski M."/>
            <person name="Cross I."/>
            <person name="Yadetie F."/>
            <person name="Muffato M."/>
            <person name="Louis A."/>
            <person name="Butcher S."/>
            <person name="Tsagkogeorga G."/>
            <person name="Konrad A."/>
            <person name="Singh S."/>
            <person name="Jensen M.F."/>
            <person name="Cong E.H."/>
            <person name="Eikeseth-Otteraa H."/>
            <person name="Noel B."/>
            <person name="Anthouard V."/>
            <person name="Porcel B.M."/>
            <person name="Kachouri-Lafond R."/>
            <person name="Nishino A."/>
            <person name="Ugolini M."/>
            <person name="Chourrout P."/>
            <person name="Nishida H."/>
            <person name="Aasland R."/>
            <person name="Huzurbazar S."/>
            <person name="Westhof E."/>
            <person name="Delsuc F."/>
            <person name="Lehrach H."/>
            <person name="Reinhardt R."/>
            <person name="Weissenbach J."/>
            <person name="Roy S.W."/>
            <person name="Artiguenave F."/>
            <person name="Postlethwait J.H."/>
            <person name="Manak J.R."/>
            <person name="Thompson E.M."/>
            <person name="Jaillon O."/>
            <person name="Du Pasquier L."/>
            <person name="Boudinot P."/>
            <person name="Liberles D.A."/>
            <person name="Volff J.N."/>
            <person name="Philippe H."/>
            <person name="Lenhard B."/>
            <person name="Roest Crollius H."/>
            <person name="Wincker P."/>
            <person name="Chourrout D."/>
        </authorList>
    </citation>
    <scope>NUCLEOTIDE SEQUENCE [LARGE SCALE GENOMIC DNA]</scope>
</reference>
<dbReference type="InterPro" id="IPR036356">
    <property type="entry name" value="ERp29_C_sf"/>
</dbReference>
<protein>
    <recommendedName>
        <fullName evidence="2">Endoplasmic reticulum resident protein 29</fullName>
    </recommendedName>
</protein>
<dbReference type="Proteomes" id="UP000001307">
    <property type="component" value="Unassembled WGS sequence"/>
</dbReference>
<name>E4XS71_OIKDI</name>
<dbReference type="InterPro" id="IPR036249">
    <property type="entry name" value="Thioredoxin-like_sf"/>
</dbReference>
<evidence type="ECO:0000256" key="7">
    <source>
        <dbReference type="SAM" id="Coils"/>
    </source>
</evidence>
<dbReference type="OrthoDB" id="417262at2759"/>
<dbReference type="Pfam" id="PF07912">
    <property type="entry name" value="ERp29_N"/>
    <property type="match status" value="1"/>
</dbReference>
<dbReference type="GO" id="GO:0004930">
    <property type="term" value="F:G protein-coupled receptor activity"/>
    <property type="evidence" value="ECO:0007669"/>
    <property type="project" value="InterPro"/>
</dbReference>
<dbReference type="Pfam" id="PF07749">
    <property type="entry name" value="ERp29"/>
    <property type="match status" value="1"/>
</dbReference>
<proteinExistence type="predicted"/>
<evidence type="ECO:0000256" key="1">
    <source>
        <dbReference type="ARBA" id="ARBA00004370"/>
    </source>
</evidence>
<dbReference type="PANTHER" id="PTHR12211">
    <property type="entry name" value="ENDOPLASMIC RETICULUM PROTEIN ERP29"/>
    <property type="match status" value="1"/>
</dbReference>
<dbReference type="GO" id="GO:0009306">
    <property type="term" value="P:protein secretion"/>
    <property type="evidence" value="ECO:0007669"/>
    <property type="project" value="InterPro"/>
</dbReference>
<dbReference type="Gene3D" id="1.20.1150.12">
    <property type="entry name" value="Endoplasmic reticulum resident protein 29, C-terminal domain"/>
    <property type="match status" value="1"/>
</dbReference>
<dbReference type="PRINTS" id="PR00237">
    <property type="entry name" value="GPCRRHODOPSN"/>
</dbReference>
<feature type="domain" description="G-protein coupled receptors family 1 profile" evidence="9">
    <location>
        <begin position="185"/>
        <end position="305"/>
    </location>
</feature>
<dbReference type="SUPFAM" id="SSF81321">
    <property type="entry name" value="Family A G protein-coupled receptor-like"/>
    <property type="match status" value="1"/>
</dbReference>
<keyword evidence="4" id="KW-0256">Endoplasmic reticulum</keyword>
<evidence type="ECO:0000313" key="10">
    <source>
        <dbReference type="EMBL" id="CBY12619.1"/>
    </source>
</evidence>
<evidence type="ECO:0000256" key="5">
    <source>
        <dbReference type="ARBA" id="ARBA00022989"/>
    </source>
</evidence>
<keyword evidence="11" id="KW-1185">Reference proteome</keyword>
<evidence type="ECO:0000259" key="9">
    <source>
        <dbReference type="PROSITE" id="PS50262"/>
    </source>
</evidence>
<feature type="coiled-coil region" evidence="7">
    <location>
        <begin position="623"/>
        <end position="654"/>
    </location>
</feature>
<comment type="subcellular location">
    <subcellularLocation>
        <location evidence="1">Membrane</location>
    </subcellularLocation>
</comment>
<feature type="transmembrane region" description="Helical" evidence="8">
    <location>
        <begin position="245"/>
        <end position="272"/>
    </location>
</feature>
<dbReference type="PANTHER" id="PTHR12211:SF0">
    <property type="entry name" value="ENDOPLASMIC RETICULUM RESIDENT PROTEIN 29"/>
    <property type="match status" value="1"/>
</dbReference>
<keyword evidence="3 8" id="KW-0812">Transmembrane</keyword>
<evidence type="ECO:0000256" key="4">
    <source>
        <dbReference type="ARBA" id="ARBA00022824"/>
    </source>
</evidence>
<feature type="transmembrane region" description="Helical" evidence="8">
    <location>
        <begin position="196"/>
        <end position="215"/>
    </location>
</feature>
<evidence type="ECO:0000313" key="11">
    <source>
        <dbReference type="Proteomes" id="UP000001307"/>
    </source>
</evidence>
<dbReference type="PROSITE" id="PS50262">
    <property type="entry name" value="G_PROTEIN_RECEP_F1_2"/>
    <property type="match status" value="1"/>
</dbReference>
<dbReference type="InterPro" id="IPR016855">
    <property type="entry name" value="ERp29"/>
</dbReference>
<dbReference type="Gene3D" id="1.20.1070.10">
    <property type="entry name" value="Rhodopsin 7-helix transmembrane proteins"/>
    <property type="match status" value="1"/>
</dbReference>
<feature type="transmembrane region" description="Helical" evidence="8">
    <location>
        <begin position="318"/>
        <end position="336"/>
    </location>
</feature>
<gene>
    <name evidence="10" type="ORF">GSOID_T00002022001</name>
</gene>
<dbReference type="InterPro" id="IPR011679">
    <property type="entry name" value="ERp29_C"/>
</dbReference>
<dbReference type="GO" id="GO:0005788">
    <property type="term" value="C:endoplasmic reticulum lumen"/>
    <property type="evidence" value="ECO:0007669"/>
    <property type="project" value="InterPro"/>
</dbReference>
<sequence length="717" mass="81971">MALIITFPIWRYTTFDTVTYRCLEDWGIMNDTIPTVPENEREFNDQMCVGNFHYSENYTSNCNYSTSGFDNSNYKMRHTSNTTPLDGNDDDYFSNLFYEKSENETDEDSVYEITVTLDGQTFSGSSEKGHLDPFEWVRIVQNDAKGGCKMLKEGQVNVDHEAMLFVTNFLKNCDMELNSINECACDTSAEFQQHTWLIFIFAFTVPIVVITYCYVKFLKSVYSVARSAGNTSQQSRDHAKEIKRLSFLVFCLIFAFLLCWGPAQLITVLKASGTLQKSSRRLCRGLLQSKNFLVWTSAVINSLIYMSMGGFRRRIKGSIKVILLYLAFFQIIFRSSESQGQGLSNLGCREVTREEVFCLAREAQNGIQCFLDEKATTSWWLTDHRPFLIRRACLKTARLPILDVLQCSNASIHPYIAVLELLTSISNADRKYLNHQVFLQVTLYEEPSESPSTVLNPQKKIRKLKTAMKFCLASLLATDAVNALLVQGSLPLDSLTFEKIITKTKYTLVKFDTAYPFGDLHDEFKQVAKFAAQNPDLIVAEVNINEYGDQENQDLAKIYGIEKEDFPVYKLFRGSTNPDDSLPFEGAIKKRTQVLSFLKQNGVYVGLPTCIERFDELAAEFMNASSKDEKEQVQKKAQAAADRIEDKLEKYHAETYVKIMKKLIENGKEFIAKEEERITKGLNDKSIKKEAKIGMKSRENILQSFKYLSPFKKHDEL</sequence>
<evidence type="ECO:0000256" key="3">
    <source>
        <dbReference type="ARBA" id="ARBA00022692"/>
    </source>
</evidence>
<dbReference type="InterPro" id="IPR000276">
    <property type="entry name" value="GPCR_Rhodpsn"/>
</dbReference>
<organism evidence="10">
    <name type="scientific">Oikopleura dioica</name>
    <name type="common">Tunicate</name>
    <dbReference type="NCBI Taxonomy" id="34765"/>
    <lineage>
        <taxon>Eukaryota</taxon>
        <taxon>Metazoa</taxon>
        <taxon>Chordata</taxon>
        <taxon>Tunicata</taxon>
        <taxon>Appendicularia</taxon>
        <taxon>Copelata</taxon>
        <taxon>Oikopleuridae</taxon>
        <taxon>Oikopleura</taxon>
    </lineage>
</organism>
<dbReference type="Gene3D" id="3.40.30.10">
    <property type="entry name" value="Glutaredoxin"/>
    <property type="match status" value="1"/>
</dbReference>
<dbReference type="SUPFAM" id="SSF52833">
    <property type="entry name" value="Thioredoxin-like"/>
    <property type="match status" value="1"/>
</dbReference>